<dbReference type="GO" id="GO:0005789">
    <property type="term" value="C:endoplasmic reticulum membrane"/>
    <property type="evidence" value="ECO:0007669"/>
    <property type="project" value="UniProtKB-SubCell"/>
</dbReference>
<dbReference type="InterPro" id="IPR012908">
    <property type="entry name" value="PGAP1-ab_dom-like"/>
</dbReference>
<evidence type="ECO:0000256" key="6">
    <source>
        <dbReference type="ARBA" id="ARBA00022692"/>
    </source>
</evidence>
<keyword evidence="7 12" id="KW-0378">Hydrolase</keyword>
<dbReference type="OrthoDB" id="348976at2759"/>
<evidence type="ECO:0000256" key="9">
    <source>
        <dbReference type="ARBA" id="ARBA00022927"/>
    </source>
</evidence>
<feature type="transmembrane region" description="Helical" evidence="12">
    <location>
        <begin position="793"/>
        <end position="823"/>
    </location>
</feature>
<accession>A0A2V1DR09</accession>
<dbReference type="GO" id="GO:0006888">
    <property type="term" value="P:endoplasmic reticulum to Golgi vesicle-mediated transport"/>
    <property type="evidence" value="ECO:0007669"/>
    <property type="project" value="TreeGrafter"/>
</dbReference>
<protein>
    <recommendedName>
        <fullName evidence="4 12">GPI inositol-deacylase</fullName>
        <ecNumber evidence="12">3.1.-.-</ecNumber>
    </recommendedName>
</protein>
<dbReference type="EMBL" id="KZ805386">
    <property type="protein sequence ID" value="PVH99739.1"/>
    <property type="molecule type" value="Genomic_DNA"/>
</dbReference>
<evidence type="ECO:0000256" key="2">
    <source>
        <dbReference type="ARBA" id="ARBA00004477"/>
    </source>
</evidence>
<dbReference type="PANTHER" id="PTHR15495">
    <property type="entry name" value="NEGATIVE REGULATOR OF VESICLE FORMATION-RELATED"/>
    <property type="match status" value="1"/>
</dbReference>
<evidence type="ECO:0000259" key="13">
    <source>
        <dbReference type="Pfam" id="PF07819"/>
    </source>
</evidence>
<evidence type="ECO:0000256" key="1">
    <source>
        <dbReference type="ARBA" id="ARBA00003496"/>
    </source>
</evidence>
<name>A0A2V1DR09_9PLEO</name>
<keyword evidence="9 12" id="KW-0653">Protein transport</keyword>
<dbReference type="Gene3D" id="3.40.50.1820">
    <property type="entry name" value="alpha/beta hydrolase"/>
    <property type="match status" value="1"/>
</dbReference>
<keyword evidence="16" id="KW-1185">Reference proteome</keyword>
<feature type="transmembrane region" description="Helical" evidence="12">
    <location>
        <begin position="34"/>
        <end position="55"/>
    </location>
</feature>
<dbReference type="Proteomes" id="UP000244855">
    <property type="component" value="Unassembled WGS sequence"/>
</dbReference>
<dbReference type="SUPFAM" id="SSF53474">
    <property type="entry name" value="alpha/beta-Hydrolases"/>
    <property type="match status" value="1"/>
</dbReference>
<feature type="transmembrane region" description="Helical" evidence="12">
    <location>
        <begin position="911"/>
        <end position="930"/>
    </location>
</feature>
<dbReference type="Pfam" id="PF25140">
    <property type="entry name" value="PGAP1_TMD"/>
    <property type="match status" value="1"/>
</dbReference>
<evidence type="ECO:0000256" key="10">
    <source>
        <dbReference type="ARBA" id="ARBA00022989"/>
    </source>
</evidence>
<dbReference type="GO" id="GO:0050185">
    <property type="term" value="F:phosphatidylinositol deacylase activity"/>
    <property type="evidence" value="ECO:0007669"/>
    <property type="project" value="TreeGrafter"/>
</dbReference>
<reference evidence="15 16" key="1">
    <citation type="journal article" date="2018" name="Sci. Rep.">
        <title>Comparative genomics provides insights into the lifestyle and reveals functional heterogeneity of dark septate endophytic fungi.</title>
        <authorList>
            <person name="Knapp D.G."/>
            <person name="Nemeth J.B."/>
            <person name="Barry K."/>
            <person name="Hainaut M."/>
            <person name="Henrissat B."/>
            <person name="Johnson J."/>
            <person name="Kuo A."/>
            <person name="Lim J.H.P."/>
            <person name="Lipzen A."/>
            <person name="Nolan M."/>
            <person name="Ohm R.A."/>
            <person name="Tamas L."/>
            <person name="Grigoriev I.V."/>
            <person name="Spatafora J.W."/>
            <person name="Nagy L.G."/>
            <person name="Kovacs G.M."/>
        </authorList>
    </citation>
    <scope>NUCLEOTIDE SEQUENCE [LARGE SCALE GENOMIC DNA]</scope>
    <source>
        <strain evidence="15 16">DSE2036</strain>
    </source>
</reference>
<feature type="transmembrane region" description="Helical" evidence="12">
    <location>
        <begin position="950"/>
        <end position="968"/>
    </location>
</feature>
<keyword evidence="10 12" id="KW-1133">Transmembrane helix</keyword>
<evidence type="ECO:0000259" key="14">
    <source>
        <dbReference type="Pfam" id="PF25140"/>
    </source>
</evidence>
<dbReference type="InterPro" id="IPR056824">
    <property type="entry name" value="PGAP1_TMD"/>
</dbReference>
<evidence type="ECO:0000256" key="11">
    <source>
        <dbReference type="ARBA" id="ARBA00023136"/>
    </source>
</evidence>
<dbReference type="FunFam" id="3.40.50.1820:FF:000056">
    <property type="entry name" value="GPI inositol-deacylase"/>
    <property type="match status" value="1"/>
</dbReference>
<feature type="domain" description="GPI inositol-deacylase PGAP1-like alpha/beta" evidence="13">
    <location>
        <begin position="106"/>
        <end position="349"/>
    </location>
</feature>
<gene>
    <name evidence="15" type="ORF">DM02DRAFT_629158</name>
</gene>
<evidence type="ECO:0000256" key="5">
    <source>
        <dbReference type="ARBA" id="ARBA00022448"/>
    </source>
</evidence>
<dbReference type="EC" id="3.1.-.-" evidence="12"/>
<evidence type="ECO:0000256" key="7">
    <source>
        <dbReference type="ARBA" id="ARBA00022801"/>
    </source>
</evidence>
<keyword evidence="6 12" id="KW-0812">Transmembrane</keyword>
<dbReference type="AlphaFoldDB" id="A0A2V1DR09"/>
<keyword evidence="5 12" id="KW-0813">Transport</keyword>
<feature type="transmembrane region" description="Helical" evidence="12">
    <location>
        <begin position="698"/>
        <end position="716"/>
    </location>
</feature>
<feature type="transmembrane region" description="Helical" evidence="12">
    <location>
        <begin position="869"/>
        <end position="890"/>
    </location>
</feature>
<evidence type="ECO:0000313" key="16">
    <source>
        <dbReference type="Proteomes" id="UP000244855"/>
    </source>
</evidence>
<proteinExistence type="inferred from homology"/>
<dbReference type="PANTHER" id="PTHR15495:SF7">
    <property type="entry name" value="GPI INOSITOL-DEACYLASE"/>
    <property type="match status" value="1"/>
</dbReference>
<dbReference type="Pfam" id="PF07819">
    <property type="entry name" value="PGAP1"/>
    <property type="match status" value="1"/>
</dbReference>
<evidence type="ECO:0000256" key="4">
    <source>
        <dbReference type="ARBA" id="ARBA00015856"/>
    </source>
</evidence>
<keyword evidence="11 12" id="KW-0472">Membrane</keyword>
<dbReference type="GO" id="GO:0015031">
    <property type="term" value="P:protein transport"/>
    <property type="evidence" value="ECO:0007669"/>
    <property type="project" value="UniProtKB-KW"/>
</dbReference>
<keyword evidence="8 12" id="KW-0256">Endoplasmic reticulum</keyword>
<feature type="transmembrane region" description="Helical" evidence="12">
    <location>
        <begin position="980"/>
        <end position="1003"/>
    </location>
</feature>
<dbReference type="InterPro" id="IPR039529">
    <property type="entry name" value="PGAP1/BST1"/>
</dbReference>
<evidence type="ECO:0000256" key="3">
    <source>
        <dbReference type="ARBA" id="ARBA00006931"/>
    </source>
</evidence>
<comment type="function">
    <text evidence="1 12">Involved in inositol deacylation of GPI-anchored proteins which plays important roles in the quality control and ER-associated degradation of GPI-anchored proteins.</text>
</comment>
<comment type="similarity">
    <text evidence="3 12">Belongs to the GPI inositol-deacylase family.</text>
</comment>
<feature type="domain" description="GPI inositol-deacylase transmembrane" evidence="14">
    <location>
        <begin position="699"/>
        <end position="1016"/>
    </location>
</feature>
<evidence type="ECO:0000313" key="15">
    <source>
        <dbReference type="EMBL" id="PVH99739.1"/>
    </source>
</evidence>
<evidence type="ECO:0000256" key="12">
    <source>
        <dbReference type="RuleBase" id="RU365011"/>
    </source>
</evidence>
<comment type="subcellular location">
    <subcellularLocation>
        <location evidence="2">Endoplasmic reticulum membrane</location>
        <topology evidence="2">Multi-pass membrane protein</topology>
    </subcellularLocation>
</comment>
<dbReference type="GO" id="GO:0006505">
    <property type="term" value="P:GPI anchor metabolic process"/>
    <property type="evidence" value="ECO:0007669"/>
    <property type="project" value="TreeGrafter"/>
</dbReference>
<dbReference type="STRING" id="97972.A0A2V1DR09"/>
<feature type="transmembrane region" description="Helical" evidence="12">
    <location>
        <begin position="1009"/>
        <end position="1028"/>
    </location>
</feature>
<sequence length="1044" mass="116417">MSSLVSKDSTLDKYVAEYGSKRQPGMHNKWACSWPTVTTILLGFGALFLMAQSFLTRQLDTKGCEMSYMWPSLIRFDDFDTEHTRFASKYSLHLYREGGIDDDSRVKGVPVLFIPGNAGSYKQVRSLGSEAAHYYHNVFKHDENAANAGLRPLDFFTVDFNEDFTAFHGQTLLDQAEYLNDAISFILSLYHTPSRSLRDSHLPDPTSVIIVGHSMGGIVARTMLTMPNYRPKSINTIVTLAAPHARPPVSFDGDIVRIYETINEYWRHSYSQKWAIDNPLWHITLVSIAGGGLDTIVPSDLANIASLVPETHGFTVFTSSIPNVWTGMDHLAITWCDQARKSIVRALYDVIDASRPTQTVPRAERMRGFKKWLLTGLEDNVEKTLPYTEPKTLLTVEEDSAIIPRGERLVLRNLGMNPQKPKAYLLPIPPQDAVKKDKFTLLTSEKPDSLGEYGKLEVLLCSPLSHQAGQTDPLFQMNLDLSGDSPGSKKLACKNVASDTVLLPASTRQSTFPFKKDQHPFSYLQYDASDLSGHQYVAVVDKATEHGNGWVIAQFSDSAQYEHKIDMGLGRLLMTGLDVKLPAGLMNDIKLPAAQSSLLAYNLEIKQKECTTSELFAPLVRQYITNVHESKFFVNVQHAKVNLHGITPYMPPSYFSKDPSNGLSLQIWTDPECGGDVRVSLDVDLLGSLGKLWMRYRIVFAAFPLLVVTLVLRQQFTVYDETGVFMSFAEGLNQCIKGSLPLTLAALTLLSIFSGKGHPHRFDDVASNTTTFSDAELFDNADYELLLGLQDSFFWFLIPLFGLMCAAMCIAVNYAITAIIYLLAITYGLLSPRSSRNEDKRRDGSFAVAPTRQRILTICILLSQVTTIIPYHFAYVVLCVVQLFACARSYHQAKNSRQTTPLNFSNYTHSLFLLMFWLLPINLPVLVVWIRNLTVHWLTPFSPHHNILSITPFVLLVVETHAAGRMIPRVTSAWRVVTKGVLFAFAAYAAVCGVTYAFVLHHVANALCAWLLVVHFGVLEQGLGVFGLRGGVGGRGERGVKKQP</sequence>
<evidence type="ECO:0000256" key="8">
    <source>
        <dbReference type="ARBA" id="ARBA00022824"/>
    </source>
</evidence>
<dbReference type="InterPro" id="IPR029058">
    <property type="entry name" value="AB_hydrolase_fold"/>
</dbReference>
<organism evidence="15 16">
    <name type="scientific">Periconia macrospinosa</name>
    <dbReference type="NCBI Taxonomy" id="97972"/>
    <lineage>
        <taxon>Eukaryota</taxon>
        <taxon>Fungi</taxon>
        <taxon>Dikarya</taxon>
        <taxon>Ascomycota</taxon>
        <taxon>Pezizomycotina</taxon>
        <taxon>Dothideomycetes</taxon>
        <taxon>Pleosporomycetidae</taxon>
        <taxon>Pleosporales</taxon>
        <taxon>Massarineae</taxon>
        <taxon>Periconiaceae</taxon>
        <taxon>Periconia</taxon>
    </lineage>
</organism>
<dbReference type="Pfam" id="PF25141">
    <property type="entry name" value="PGAP1_2nd"/>
    <property type="match status" value="1"/>
</dbReference>